<dbReference type="EMBL" id="LPWE01000011">
    <property type="protein sequence ID" value="ODR94994.1"/>
    <property type="molecule type" value="Genomic_DNA"/>
</dbReference>
<dbReference type="InterPro" id="IPR000595">
    <property type="entry name" value="cNMP-bd_dom"/>
</dbReference>
<dbReference type="InterPro" id="IPR050397">
    <property type="entry name" value="Env_Response_Regulators"/>
</dbReference>
<evidence type="ECO:0000256" key="1">
    <source>
        <dbReference type="ARBA" id="ARBA00023015"/>
    </source>
</evidence>
<evidence type="ECO:0000256" key="3">
    <source>
        <dbReference type="ARBA" id="ARBA00023163"/>
    </source>
</evidence>
<dbReference type="CDD" id="cd00092">
    <property type="entry name" value="HTH_CRP"/>
    <property type="match status" value="1"/>
</dbReference>
<dbReference type="Pfam" id="PF00027">
    <property type="entry name" value="cNMP_binding"/>
    <property type="match status" value="1"/>
</dbReference>
<dbReference type="PANTHER" id="PTHR24567">
    <property type="entry name" value="CRP FAMILY TRANSCRIPTIONAL REGULATORY PROTEIN"/>
    <property type="match status" value="1"/>
</dbReference>
<dbReference type="InterPro" id="IPR012318">
    <property type="entry name" value="HTH_CRP"/>
</dbReference>
<dbReference type="Pfam" id="PF13545">
    <property type="entry name" value="HTH_Crp_2"/>
    <property type="match status" value="1"/>
</dbReference>
<dbReference type="PROSITE" id="PS51063">
    <property type="entry name" value="HTH_CRP_2"/>
    <property type="match status" value="1"/>
</dbReference>
<gene>
    <name evidence="6" type="ORF">AUC70_04330</name>
</gene>
<evidence type="ECO:0000259" key="5">
    <source>
        <dbReference type="PROSITE" id="PS51063"/>
    </source>
</evidence>
<dbReference type="GO" id="GO:0003677">
    <property type="term" value="F:DNA binding"/>
    <property type="evidence" value="ECO:0007669"/>
    <property type="project" value="UniProtKB-KW"/>
</dbReference>
<proteinExistence type="predicted"/>
<keyword evidence="1" id="KW-0805">Transcription regulation</keyword>
<keyword evidence="7" id="KW-1185">Reference proteome</keyword>
<dbReference type="PANTHER" id="PTHR24567:SF28">
    <property type="entry name" value="LISTERIOLYSIN REGULATORY PROTEIN"/>
    <property type="match status" value="1"/>
</dbReference>
<protein>
    <submittedName>
        <fullName evidence="6">Crp/Fnr family transcriptional regulator</fullName>
    </submittedName>
</protein>
<dbReference type="PROSITE" id="PS50042">
    <property type="entry name" value="CNMP_BINDING_3"/>
    <property type="match status" value="1"/>
</dbReference>
<name>A0A1E3VN96_9HYPH</name>
<feature type="domain" description="HTH crp-type" evidence="5">
    <location>
        <begin position="131"/>
        <end position="204"/>
    </location>
</feature>
<dbReference type="Gene3D" id="1.10.10.10">
    <property type="entry name" value="Winged helix-like DNA-binding domain superfamily/Winged helix DNA-binding domain"/>
    <property type="match status" value="1"/>
</dbReference>
<dbReference type="InterPro" id="IPR036388">
    <property type="entry name" value="WH-like_DNA-bd_sf"/>
</dbReference>
<dbReference type="Gene3D" id="2.60.120.10">
    <property type="entry name" value="Jelly Rolls"/>
    <property type="match status" value="1"/>
</dbReference>
<evidence type="ECO:0000259" key="4">
    <source>
        <dbReference type="PROSITE" id="PS50042"/>
    </source>
</evidence>
<reference evidence="6 7" key="1">
    <citation type="journal article" date="2016" name="Environ. Microbiol.">
        <title>New Methyloceanibacter diversity from North Sea sediments includes methanotroph containing solely the soluble methane monooxygenase.</title>
        <authorList>
            <person name="Vekeman B."/>
            <person name="Kerckhof F.M."/>
            <person name="Cremers G."/>
            <person name="de Vos P."/>
            <person name="Vandamme P."/>
            <person name="Boon N."/>
            <person name="Op den Camp H.J."/>
            <person name="Heylen K."/>
        </authorList>
    </citation>
    <scope>NUCLEOTIDE SEQUENCE [LARGE SCALE GENOMIC DNA]</scope>
    <source>
        <strain evidence="6 7">R-67176</strain>
    </source>
</reference>
<dbReference type="STRING" id="1774970.AUC70_04330"/>
<dbReference type="InterPro" id="IPR014710">
    <property type="entry name" value="RmlC-like_jellyroll"/>
</dbReference>
<dbReference type="GO" id="GO:0003700">
    <property type="term" value="F:DNA-binding transcription factor activity"/>
    <property type="evidence" value="ECO:0007669"/>
    <property type="project" value="TreeGrafter"/>
</dbReference>
<dbReference type="InterPro" id="IPR036390">
    <property type="entry name" value="WH_DNA-bd_sf"/>
</dbReference>
<sequence length="218" mass="24025">MDAGELDDVIARAKAQRIPKGTAVFRQGEPTKSFFVLLHGRLKVVKVTPSGQQVLIRFVNPGDIYGIAKALSREDYPATATAVIDSVTLVWPSDIWDEFMTSHPSMSLNVMRMMGDRLQEAHTRVKELSTEEVERRVAHTLLRLIAQSGRSTEEGVMIDFPITQQDLAQASGTTFHSVSRILSGWESEGLVTIGRRKVVVSDVEGLSHLAEQAPSGKE</sequence>
<dbReference type="AlphaFoldDB" id="A0A1E3VN96"/>
<dbReference type="InterPro" id="IPR018490">
    <property type="entry name" value="cNMP-bd_dom_sf"/>
</dbReference>
<dbReference type="SUPFAM" id="SSF51206">
    <property type="entry name" value="cAMP-binding domain-like"/>
    <property type="match status" value="1"/>
</dbReference>
<accession>A0A1E3VN96</accession>
<dbReference type="SUPFAM" id="SSF46785">
    <property type="entry name" value="Winged helix' DNA-binding domain"/>
    <property type="match status" value="1"/>
</dbReference>
<dbReference type="Proteomes" id="UP000094172">
    <property type="component" value="Unassembled WGS sequence"/>
</dbReference>
<keyword evidence="3" id="KW-0804">Transcription</keyword>
<evidence type="ECO:0000313" key="7">
    <source>
        <dbReference type="Proteomes" id="UP000094172"/>
    </source>
</evidence>
<evidence type="ECO:0000313" key="6">
    <source>
        <dbReference type="EMBL" id="ODR94994.1"/>
    </source>
</evidence>
<feature type="domain" description="Cyclic nucleotide-binding" evidence="4">
    <location>
        <begin position="1"/>
        <end position="94"/>
    </location>
</feature>
<dbReference type="GO" id="GO:0005829">
    <property type="term" value="C:cytosol"/>
    <property type="evidence" value="ECO:0007669"/>
    <property type="project" value="TreeGrafter"/>
</dbReference>
<dbReference type="CDD" id="cd00038">
    <property type="entry name" value="CAP_ED"/>
    <property type="match status" value="1"/>
</dbReference>
<dbReference type="SMART" id="SM00100">
    <property type="entry name" value="cNMP"/>
    <property type="match status" value="1"/>
</dbReference>
<evidence type="ECO:0000256" key="2">
    <source>
        <dbReference type="ARBA" id="ARBA00023125"/>
    </source>
</evidence>
<comment type="caution">
    <text evidence="6">The sequence shown here is derived from an EMBL/GenBank/DDBJ whole genome shotgun (WGS) entry which is preliminary data.</text>
</comment>
<dbReference type="SMART" id="SM00419">
    <property type="entry name" value="HTH_CRP"/>
    <property type="match status" value="1"/>
</dbReference>
<organism evidence="6 7">
    <name type="scientific">Methyloceanibacter stevinii</name>
    <dbReference type="NCBI Taxonomy" id="1774970"/>
    <lineage>
        <taxon>Bacteria</taxon>
        <taxon>Pseudomonadati</taxon>
        <taxon>Pseudomonadota</taxon>
        <taxon>Alphaproteobacteria</taxon>
        <taxon>Hyphomicrobiales</taxon>
        <taxon>Hyphomicrobiaceae</taxon>
        <taxon>Methyloceanibacter</taxon>
    </lineage>
</organism>
<keyword evidence="2" id="KW-0238">DNA-binding</keyword>